<feature type="transmembrane region" description="Helical" evidence="8">
    <location>
        <begin position="166"/>
        <end position="191"/>
    </location>
</feature>
<dbReference type="InterPro" id="IPR038731">
    <property type="entry name" value="RgtA/B/C-like"/>
</dbReference>
<evidence type="ECO:0000256" key="6">
    <source>
        <dbReference type="ARBA" id="ARBA00022989"/>
    </source>
</evidence>
<feature type="transmembrane region" description="Helical" evidence="8">
    <location>
        <begin position="112"/>
        <end position="128"/>
    </location>
</feature>
<feature type="transmembrane region" description="Helical" evidence="8">
    <location>
        <begin position="7"/>
        <end position="24"/>
    </location>
</feature>
<dbReference type="PANTHER" id="PTHR33908">
    <property type="entry name" value="MANNOSYLTRANSFERASE YKCB-RELATED"/>
    <property type="match status" value="1"/>
</dbReference>
<feature type="transmembrane region" description="Helical" evidence="8">
    <location>
        <begin position="83"/>
        <end position="105"/>
    </location>
</feature>
<keyword evidence="2" id="KW-1003">Cell membrane</keyword>
<keyword evidence="5 8" id="KW-0812">Transmembrane</keyword>
<comment type="caution">
    <text evidence="10">The sequence shown here is derived from an EMBL/GenBank/DDBJ whole genome shotgun (WGS) entry which is preliminary data.</text>
</comment>
<accession>A0A1F5KAA3</accession>
<dbReference type="Proteomes" id="UP000176527">
    <property type="component" value="Unassembled WGS sequence"/>
</dbReference>
<keyword evidence="3" id="KW-0328">Glycosyltransferase</keyword>
<evidence type="ECO:0000256" key="5">
    <source>
        <dbReference type="ARBA" id="ARBA00022692"/>
    </source>
</evidence>
<feature type="domain" description="Glycosyltransferase RgtA/B/C/D-like" evidence="9">
    <location>
        <begin position="63"/>
        <end position="220"/>
    </location>
</feature>
<dbReference type="GO" id="GO:0005886">
    <property type="term" value="C:plasma membrane"/>
    <property type="evidence" value="ECO:0007669"/>
    <property type="project" value="UniProtKB-SubCell"/>
</dbReference>
<dbReference type="EMBL" id="MFDE01000034">
    <property type="protein sequence ID" value="OGE37887.1"/>
    <property type="molecule type" value="Genomic_DNA"/>
</dbReference>
<keyword evidence="4" id="KW-0808">Transferase</keyword>
<proteinExistence type="predicted"/>
<feature type="transmembrane region" description="Helical" evidence="8">
    <location>
        <begin position="293"/>
        <end position="311"/>
    </location>
</feature>
<dbReference type="GO" id="GO:0016763">
    <property type="term" value="F:pentosyltransferase activity"/>
    <property type="evidence" value="ECO:0007669"/>
    <property type="project" value="TreeGrafter"/>
</dbReference>
<dbReference type="InterPro" id="IPR050297">
    <property type="entry name" value="LipidA_mod_glycosyltrf_83"/>
</dbReference>
<dbReference type="AlphaFoldDB" id="A0A1F5KAA3"/>
<dbReference type="GO" id="GO:0009103">
    <property type="term" value="P:lipopolysaccharide biosynthetic process"/>
    <property type="evidence" value="ECO:0007669"/>
    <property type="project" value="UniProtKB-ARBA"/>
</dbReference>
<evidence type="ECO:0000256" key="3">
    <source>
        <dbReference type="ARBA" id="ARBA00022676"/>
    </source>
</evidence>
<feature type="transmembrane region" description="Helical" evidence="8">
    <location>
        <begin position="318"/>
        <end position="334"/>
    </location>
</feature>
<dbReference type="PANTHER" id="PTHR33908:SF11">
    <property type="entry name" value="MEMBRANE PROTEIN"/>
    <property type="match status" value="1"/>
</dbReference>
<evidence type="ECO:0000313" key="10">
    <source>
        <dbReference type="EMBL" id="OGE37887.1"/>
    </source>
</evidence>
<feature type="transmembrane region" description="Helical" evidence="8">
    <location>
        <begin position="346"/>
        <end position="368"/>
    </location>
</feature>
<organism evidence="10 11">
    <name type="scientific">Candidatus Daviesbacteria bacterium RIFCSPHIGHO2_12_FULL_37_11</name>
    <dbReference type="NCBI Taxonomy" id="1797777"/>
    <lineage>
        <taxon>Bacteria</taxon>
        <taxon>Candidatus Daviesiibacteriota</taxon>
    </lineage>
</organism>
<keyword evidence="6 8" id="KW-1133">Transmembrane helix</keyword>
<evidence type="ECO:0000256" key="2">
    <source>
        <dbReference type="ARBA" id="ARBA00022475"/>
    </source>
</evidence>
<sequence length="499" mass="56523">MKVLGNYKLEIILGILIVILYFALRLPNLTLQPIFADEAIYIRWAQVMKSEPTLRFLPLTDGKAPLFMWIMMPMFKIFTDSLFAGRFLSVLSGFATLTGVFALSWKVFNIRVALWSALIYAIVPYTVFFDRLALVDSMLSAFTIWSIFFAAWLLKSQRLDLSMILGFLLGGAMLTKTPAIVNLIVLPLSLIGSSFNKLNKNKLLKLFGCWVLAIFIAIVVYNLLRLGPEFHKLSARNADYMFSLSELSGRPLDPFIPHLRDIMDWFPKLLTWPILIIGVIGVIRVIWERNRLGMVIFIWAMVPLLAQTAFLRTFTARYLLFSIPPLLILAGFGVEKVLELIKGIKNILIIIIIISILPLPLYFDYLLLTNSAEVPLPRAERRGYLEDWTAGYGFKEIAQFLIEKKKNGPVLVGTEGYFGTLPDGLQIYLDKSGIPVIGAQATISAKIRDAVNANQTYFVSNGTIPHILERAEKIMEFPKAKPYDTRYPQGIIILYRVLP</sequence>
<comment type="subcellular location">
    <subcellularLocation>
        <location evidence="1">Cell membrane</location>
        <topology evidence="1">Multi-pass membrane protein</topology>
    </subcellularLocation>
</comment>
<evidence type="ECO:0000256" key="1">
    <source>
        <dbReference type="ARBA" id="ARBA00004651"/>
    </source>
</evidence>
<evidence type="ECO:0000256" key="7">
    <source>
        <dbReference type="ARBA" id="ARBA00023136"/>
    </source>
</evidence>
<feature type="transmembrane region" description="Helical" evidence="8">
    <location>
        <begin position="269"/>
        <end position="287"/>
    </location>
</feature>
<evidence type="ECO:0000256" key="8">
    <source>
        <dbReference type="SAM" id="Phobius"/>
    </source>
</evidence>
<keyword evidence="7 8" id="KW-0472">Membrane</keyword>
<reference evidence="10 11" key="1">
    <citation type="journal article" date="2016" name="Nat. Commun.">
        <title>Thousands of microbial genomes shed light on interconnected biogeochemical processes in an aquifer system.</title>
        <authorList>
            <person name="Anantharaman K."/>
            <person name="Brown C.T."/>
            <person name="Hug L.A."/>
            <person name="Sharon I."/>
            <person name="Castelle C.J."/>
            <person name="Probst A.J."/>
            <person name="Thomas B.C."/>
            <person name="Singh A."/>
            <person name="Wilkins M.J."/>
            <person name="Karaoz U."/>
            <person name="Brodie E.L."/>
            <person name="Williams K.H."/>
            <person name="Hubbard S.S."/>
            <person name="Banfield J.F."/>
        </authorList>
    </citation>
    <scope>NUCLEOTIDE SEQUENCE [LARGE SCALE GENOMIC DNA]</scope>
</reference>
<evidence type="ECO:0000259" key="9">
    <source>
        <dbReference type="Pfam" id="PF13231"/>
    </source>
</evidence>
<gene>
    <name evidence="10" type="ORF">A3F00_00130</name>
</gene>
<dbReference type="Pfam" id="PF13231">
    <property type="entry name" value="PMT_2"/>
    <property type="match status" value="1"/>
</dbReference>
<name>A0A1F5KAA3_9BACT</name>
<feature type="transmembrane region" description="Helical" evidence="8">
    <location>
        <begin position="203"/>
        <end position="224"/>
    </location>
</feature>
<evidence type="ECO:0000256" key="4">
    <source>
        <dbReference type="ARBA" id="ARBA00022679"/>
    </source>
</evidence>
<feature type="transmembrane region" description="Helical" evidence="8">
    <location>
        <begin position="134"/>
        <end position="154"/>
    </location>
</feature>
<protein>
    <recommendedName>
        <fullName evidence="9">Glycosyltransferase RgtA/B/C/D-like domain-containing protein</fullName>
    </recommendedName>
</protein>
<evidence type="ECO:0000313" key="11">
    <source>
        <dbReference type="Proteomes" id="UP000176527"/>
    </source>
</evidence>